<dbReference type="Gene3D" id="3.60.10.10">
    <property type="entry name" value="Endonuclease/exonuclease/phosphatase"/>
    <property type="match status" value="1"/>
</dbReference>
<dbReference type="EMBL" id="FPAA01000002">
    <property type="protein sequence ID" value="SFS45508.1"/>
    <property type="molecule type" value="Genomic_DNA"/>
</dbReference>
<evidence type="ECO:0000259" key="1">
    <source>
        <dbReference type="Pfam" id="PF03372"/>
    </source>
</evidence>
<keyword evidence="3" id="KW-1185">Reference proteome</keyword>
<dbReference type="PANTHER" id="PTHR14859:SF1">
    <property type="entry name" value="PGAP2-INTERACTING PROTEIN"/>
    <property type="match status" value="1"/>
</dbReference>
<dbReference type="GO" id="GO:0004527">
    <property type="term" value="F:exonuclease activity"/>
    <property type="evidence" value="ECO:0007669"/>
    <property type="project" value="UniProtKB-KW"/>
</dbReference>
<reference evidence="3" key="1">
    <citation type="submission" date="2016-10" db="EMBL/GenBank/DDBJ databases">
        <authorList>
            <person name="Varghese N."/>
            <person name="Submissions S."/>
        </authorList>
    </citation>
    <scope>NUCLEOTIDE SEQUENCE [LARGE SCALE GENOMIC DNA]</scope>
    <source>
        <strain evidence="3">DSM 45789</strain>
    </source>
</reference>
<dbReference type="GO" id="GO:0006506">
    <property type="term" value="P:GPI anchor biosynthetic process"/>
    <property type="evidence" value="ECO:0007669"/>
    <property type="project" value="TreeGrafter"/>
</dbReference>
<gene>
    <name evidence="2" type="ORF">SAMN05444972_102236</name>
</gene>
<evidence type="ECO:0000313" key="3">
    <source>
        <dbReference type="Proteomes" id="UP000198660"/>
    </source>
</evidence>
<protein>
    <submittedName>
        <fullName evidence="2">Metal-dependent hydrolase, endonuclease/exonuclease/phosphatase family</fullName>
    </submittedName>
</protein>
<dbReference type="InterPro" id="IPR051916">
    <property type="entry name" value="GPI-anchor_lipid_remodeler"/>
</dbReference>
<dbReference type="Proteomes" id="UP000198660">
    <property type="component" value="Unassembled WGS sequence"/>
</dbReference>
<proteinExistence type="predicted"/>
<feature type="domain" description="Endonuclease/exonuclease/phosphatase" evidence="1">
    <location>
        <begin position="92"/>
        <end position="327"/>
    </location>
</feature>
<dbReference type="SUPFAM" id="SSF56219">
    <property type="entry name" value="DNase I-like"/>
    <property type="match status" value="1"/>
</dbReference>
<keyword evidence="2" id="KW-0255">Endonuclease</keyword>
<accession>A0A1I6PZH8</accession>
<keyword evidence="2" id="KW-0378">Hydrolase</keyword>
<dbReference type="GO" id="GO:0016020">
    <property type="term" value="C:membrane"/>
    <property type="evidence" value="ECO:0007669"/>
    <property type="project" value="GOC"/>
</dbReference>
<dbReference type="OrthoDB" id="7616949at2"/>
<keyword evidence="2" id="KW-0540">Nuclease</keyword>
<organism evidence="2 3">
    <name type="scientific">Marininema halotolerans</name>
    <dbReference type="NCBI Taxonomy" id="1155944"/>
    <lineage>
        <taxon>Bacteria</taxon>
        <taxon>Bacillati</taxon>
        <taxon>Bacillota</taxon>
        <taxon>Bacilli</taxon>
        <taxon>Bacillales</taxon>
        <taxon>Thermoactinomycetaceae</taxon>
        <taxon>Marininema</taxon>
    </lineage>
</organism>
<dbReference type="AlphaFoldDB" id="A0A1I6PZH8"/>
<dbReference type="InterPro" id="IPR036691">
    <property type="entry name" value="Endo/exonu/phosph_ase_sf"/>
</dbReference>
<sequence>MKKRFKILLLLICSPLVIVGGFLGYMTITDYVPPNSLSIPIEHNTHQQLDVGVPFTVTSFNIGYAGLDKKEDFFMDGGTDSHGSSQEQVMKNLEGITQVLKKENSSFFFLQEVDIDSSRSFHVDELAHIKKHLPNKSVTFALNYTVPWVPVPVFDPHGSTQSGLATLSEYKTTKSTRFSLYGKEAWPQQLFDLDRCIMENRVPLKNGKELLMVNVHLSAYDKGGKVRKQQLQFLQEYMNKEYARGNYIVLGGDWNHQIPGTNSKRFKTTEAWPDWMQTIPSNFAPSGFKWVADPTIPTSRTLARSYQKGVNFLSNIDGFIVSPNVKVMNTYGHSLGFEHSDHNPVTTQLVLK</sequence>
<evidence type="ECO:0000313" key="2">
    <source>
        <dbReference type="EMBL" id="SFS45508.1"/>
    </source>
</evidence>
<dbReference type="InterPro" id="IPR005135">
    <property type="entry name" value="Endo/exonuclease/phosphatase"/>
</dbReference>
<keyword evidence="2" id="KW-0269">Exonuclease</keyword>
<name>A0A1I6PZH8_9BACL</name>
<dbReference type="RefSeq" id="WP_091834131.1">
    <property type="nucleotide sequence ID" value="NZ_FPAA01000002.1"/>
</dbReference>
<dbReference type="GO" id="GO:0004519">
    <property type="term" value="F:endonuclease activity"/>
    <property type="evidence" value="ECO:0007669"/>
    <property type="project" value="UniProtKB-KW"/>
</dbReference>
<dbReference type="PANTHER" id="PTHR14859">
    <property type="entry name" value="CALCOFLUOR WHITE HYPERSENSITIVE PROTEIN PRECURSOR"/>
    <property type="match status" value="1"/>
</dbReference>
<dbReference type="Pfam" id="PF03372">
    <property type="entry name" value="Exo_endo_phos"/>
    <property type="match status" value="1"/>
</dbReference>